<dbReference type="GO" id="GO:0016760">
    <property type="term" value="F:cellulose synthase (UDP-forming) activity"/>
    <property type="evidence" value="ECO:0007669"/>
    <property type="project" value="UniProtKB-EC"/>
</dbReference>
<dbReference type="GO" id="GO:0006011">
    <property type="term" value="P:UDP-alpha-D-glucose metabolic process"/>
    <property type="evidence" value="ECO:0007669"/>
    <property type="project" value="InterPro"/>
</dbReference>
<evidence type="ECO:0000256" key="5">
    <source>
        <dbReference type="ARBA" id="ARBA00018714"/>
    </source>
</evidence>
<keyword evidence="10 16" id="KW-0808">Transferase</keyword>
<name>A0A318EFE6_9GAMM</name>
<dbReference type="CDD" id="cd06421">
    <property type="entry name" value="CESA_CelA_like"/>
    <property type="match status" value="1"/>
</dbReference>
<dbReference type="InterPro" id="IPR009875">
    <property type="entry name" value="PilZ_domain"/>
</dbReference>
<feature type="transmembrane region" description="Helical" evidence="16">
    <location>
        <begin position="99"/>
        <end position="119"/>
    </location>
</feature>
<feature type="transmembrane region" description="Helical" evidence="16">
    <location>
        <begin position="459"/>
        <end position="477"/>
    </location>
</feature>
<evidence type="ECO:0000256" key="11">
    <source>
        <dbReference type="ARBA" id="ARBA00022692"/>
    </source>
</evidence>
<dbReference type="NCBIfam" id="TIGR03030">
    <property type="entry name" value="CelA"/>
    <property type="match status" value="1"/>
</dbReference>
<evidence type="ECO:0000256" key="13">
    <source>
        <dbReference type="ARBA" id="ARBA00022989"/>
    </source>
</evidence>
<feature type="transmembrane region" description="Helical" evidence="16">
    <location>
        <begin position="506"/>
        <end position="526"/>
    </location>
</feature>
<feature type="transmembrane region" description="Helical" evidence="16">
    <location>
        <begin position="538"/>
        <end position="556"/>
    </location>
</feature>
<dbReference type="Pfam" id="PF07238">
    <property type="entry name" value="PilZ"/>
    <property type="match status" value="1"/>
</dbReference>
<evidence type="ECO:0000256" key="14">
    <source>
        <dbReference type="ARBA" id="ARBA00023136"/>
    </source>
</evidence>
<protein>
    <recommendedName>
        <fullName evidence="5 16">Cellulose synthase catalytic subunit [UDP-forming]</fullName>
        <ecNumber evidence="4 16">2.4.1.12</ecNumber>
    </recommendedName>
</protein>
<evidence type="ECO:0000256" key="16">
    <source>
        <dbReference type="RuleBase" id="RU365020"/>
    </source>
</evidence>
<dbReference type="Pfam" id="PF00535">
    <property type="entry name" value="Glycos_transf_2"/>
    <property type="match status" value="1"/>
</dbReference>
<keyword evidence="13 16" id="KW-1133">Transmembrane helix</keyword>
<comment type="caution">
    <text evidence="19">The sequence shown here is derived from an EMBL/GenBank/DDBJ whole genome shotgun (WGS) entry which is preliminary data.</text>
</comment>
<accession>A0A318EFE6</accession>
<feature type="transmembrane region" description="Helical" evidence="16">
    <location>
        <begin position="61"/>
        <end position="79"/>
    </location>
</feature>
<dbReference type="GO" id="GO:0030244">
    <property type="term" value="P:cellulose biosynthetic process"/>
    <property type="evidence" value="ECO:0007669"/>
    <property type="project" value="UniProtKB-KW"/>
</dbReference>
<evidence type="ECO:0000256" key="1">
    <source>
        <dbReference type="ARBA" id="ARBA00004429"/>
    </source>
</evidence>
<keyword evidence="14 16" id="KW-0472">Membrane</keyword>
<evidence type="ECO:0000256" key="7">
    <source>
        <dbReference type="ARBA" id="ARBA00022519"/>
    </source>
</evidence>
<sequence length="718" mass="80224">MPAPRDGGGRLTGVGWLLLAVLFAVPAYVVVVTPFALEWQALCAVVMIGAALLMRHAKSRQMLIALMVVSLLASSRYLYWRLTQTLPIGPQFDGWDLFLASGLVFAELYAYVILLFGFVQTAWPLGRKPVPLPEDESSWPTVDVFIPTYNEPLKVVRPTVLAALALDWPRDKLRIHVLDDGRREEFRTFCETVGVVHVTRADNKHAKAGNINAALKKTHGELIAIFDCDHIPTRSFLQFTVGTMMADPTVSLVQTPHHFFSPDPFERNLNTFRKVPNEGELFYGLIQDGNDFWDASFFCGSCAVLRRTALEQIGGIATETVTEDAHTSLRMHARGWTSAYINIPQAAGLATESLSAHVGQRIRWARGMAQIFRVDNPFLMKGLKAGQRICYANAMMHFFYGLPRLIFLTSPLGYLLLGADIIAAQGWMVLAYAAPHVLLATITNSRVQGRFRHSFWSEAYETVLALFILWPTLLAFINPRLGKFNVTAKGGIVNRDYFDKDIARPYYFLFLLNALGFAVGLVRFFTDAEHADTVLLNVGWTFYNLLIIGCALAVASERRQVRHSVRVRVRLPALLRRRGAQQTFEVSTLDVSDRGIALDLPEALNVEPGEPVQVVLIPQRSDVWLDGSVRRAGHGMLAMEIGEMNIEQESALVNALYGRADAWLQWRDMRAVDRPLLALREVARFGLLGGFKFTRWLGGEIVRLVSPRRQGTATQGDG</sequence>
<dbReference type="EC" id="2.4.1.12" evidence="4 16"/>
<feature type="transmembrane region" description="Helical" evidence="16">
    <location>
        <begin position="37"/>
        <end position="54"/>
    </location>
</feature>
<keyword evidence="20" id="KW-1185">Reference proteome</keyword>
<keyword evidence="9 16" id="KW-0328">Glycosyltransferase</keyword>
<feature type="transmembrane region" description="Helical" evidence="16">
    <location>
        <begin position="405"/>
        <end position="428"/>
    </location>
</feature>
<feature type="domain" description="Glycosyltransferase 2-like" evidence="17">
    <location>
        <begin position="144"/>
        <end position="313"/>
    </location>
</feature>
<keyword evidence="8 16" id="KW-0973">c-di-GMP</keyword>
<evidence type="ECO:0000256" key="3">
    <source>
        <dbReference type="ARBA" id="ARBA00006739"/>
    </source>
</evidence>
<dbReference type="InterPro" id="IPR001173">
    <property type="entry name" value="Glyco_trans_2-like"/>
</dbReference>
<dbReference type="PANTHER" id="PTHR43867:SF2">
    <property type="entry name" value="CELLULOSE SYNTHASE CATALYTIC SUBUNIT A [UDP-FORMING]"/>
    <property type="match status" value="1"/>
</dbReference>
<evidence type="ECO:0000256" key="15">
    <source>
        <dbReference type="ARBA" id="ARBA00048682"/>
    </source>
</evidence>
<keyword evidence="6 16" id="KW-1003">Cell membrane</keyword>
<evidence type="ECO:0000256" key="9">
    <source>
        <dbReference type="ARBA" id="ARBA00022676"/>
    </source>
</evidence>
<evidence type="ECO:0000256" key="4">
    <source>
        <dbReference type="ARBA" id="ARBA00012539"/>
    </source>
</evidence>
<dbReference type="RefSeq" id="WP_110264403.1">
    <property type="nucleotide sequence ID" value="NZ_CAKZQT010000021.1"/>
</dbReference>
<dbReference type="EMBL" id="QICN01000003">
    <property type="protein sequence ID" value="PXV69459.1"/>
    <property type="molecule type" value="Genomic_DNA"/>
</dbReference>
<comment type="cofactor">
    <cofactor evidence="16">
        <name>Mg(2+)</name>
        <dbReference type="ChEBI" id="CHEBI:18420"/>
    </cofactor>
</comment>
<evidence type="ECO:0000256" key="6">
    <source>
        <dbReference type="ARBA" id="ARBA00022475"/>
    </source>
</evidence>
<dbReference type="InterPro" id="IPR050321">
    <property type="entry name" value="Glycosyltr_2/OpgH_subfam"/>
</dbReference>
<dbReference type="GO" id="GO:0035438">
    <property type="term" value="F:cyclic-di-GMP binding"/>
    <property type="evidence" value="ECO:0007669"/>
    <property type="project" value="InterPro"/>
</dbReference>
<keyword evidence="12 16" id="KW-0135">Cellulose biosynthesis</keyword>
<comment type="function">
    <text evidence="16">Catalytic subunit of cellulose synthase. It polymerizes uridine 5'-diphosphate glucose to cellulose.</text>
</comment>
<dbReference type="InterPro" id="IPR003919">
    <property type="entry name" value="Cell_synth_A"/>
</dbReference>
<keyword evidence="7 16" id="KW-0997">Cell inner membrane</keyword>
<proteinExistence type="inferred from homology"/>
<dbReference type="OrthoDB" id="9806824at2"/>
<dbReference type="GO" id="GO:0005886">
    <property type="term" value="C:plasma membrane"/>
    <property type="evidence" value="ECO:0007669"/>
    <property type="project" value="UniProtKB-SubCell"/>
</dbReference>
<keyword evidence="11 16" id="KW-0812">Transmembrane</keyword>
<dbReference type="AlphaFoldDB" id="A0A318EFE6"/>
<evidence type="ECO:0000313" key="20">
    <source>
        <dbReference type="Proteomes" id="UP000248330"/>
    </source>
</evidence>
<evidence type="ECO:0000256" key="12">
    <source>
        <dbReference type="ARBA" id="ARBA00022916"/>
    </source>
</evidence>
<reference evidence="19 20" key="1">
    <citation type="submission" date="2018-04" db="EMBL/GenBank/DDBJ databases">
        <title>Genomic Encyclopedia of Type Strains, Phase IV (KMG-IV): sequencing the most valuable type-strain genomes for metagenomic binning, comparative biology and taxonomic classification.</title>
        <authorList>
            <person name="Goeker M."/>
        </authorList>
    </citation>
    <scope>NUCLEOTIDE SEQUENCE [LARGE SCALE GENOMIC DNA]</scope>
    <source>
        <strain evidence="19 20">DSM 104150</strain>
    </source>
</reference>
<dbReference type="Gene3D" id="2.40.10.220">
    <property type="entry name" value="predicted glycosyltransferase like domains"/>
    <property type="match status" value="1"/>
</dbReference>
<dbReference type="UniPathway" id="UPA00694"/>
<evidence type="ECO:0000259" key="17">
    <source>
        <dbReference type="Pfam" id="PF00535"/>
    </source>
</evidence>
<evidence type="ECO:0000256" key="8">
    <source>
        <dbReference type="ARBA" id="ARBA00022636"/>
    </source>
</evidence>
<dbReference type="PANTHER" id="PTHR43867">
    <property type="entry name" value="CELLULOSE SYNTHASE CATALYTIC SUBUNIT A [UDP-FORMING]"/>
    <property type="match status" value="1"/>
</dbReference>
<evidence type="ECO:0000256" key="10">
    <source>
        <dbReference type="ARBA" id="ARBA00022679"/>
    </source>
</evidence>
<feature type="domain" description="PilZ" evidence="18">
    <location>
        <begin position="560"/>
        <end position="657"/>
    </location>
</feature>
<gene>
    <name evidence="19" type="ORF">C8D93_10332</name>
</gene>
<dbReference type="Proteomes" id="UP000248330">
    <property type="component" value="Unassembled WGS sequence"/>
</dbReference>
<organism evidence="19 20">
    <name type="scientific">Sinimarinibacterium flocculans</name>
    <dbReference type="NCBI Taxonomy" id="985250"/>
    <lineage>
        <taxon>Bacteria</taxon>
        <taxon>Pseudomonadati</taxon>
        <taxon>Pseudomonadota</taxon>
        <taxon>Gammaproteobacteria</taxon>
        <taxon>Nevskiales</taxon>
        <taxon>Nevskiaceae</taxon>
        <taxon>Sinimarinibacterium</taxon>
    </lineage>
</organism>
<dbReference type="SUPFAM" id="SSF53448">
    <property type="entry name" value="Nucleotide-diphospho-sugar transferases"/>
    <property type="match status" value="1"/>
</dbReference>
<dbReference type="InterPro" id="IPR029044">
    <property type="entry name" value="Nucleotide-diphossugar_trans"/>
</dbReference>
<comment type="similarity">
    <text evidence="3">Belongs to the glycosyltransferase 2 family.</text>
</comment>
<evidence type="ECO:0000256" key="2">
    <source>
        <dbReference type="ARBA" id="ARBA00005186"/>
    </source>
</evidence>
<comment type="subcellular location">
    <subcellularLocation>
        <location evidence="1">Cell inner membrane</location>
        <topology evidence="1">Multi-pass membrane protein</topology>
    </subcellularLocation>
</comment>
<dbReference type="Gene3D" id="3.90.550.10">
    <property type="entry name" value="Spore Coat Polysaccharide Biosynthesis Protein SpsA, Chain A"/>
    <property type="match status" value="1"/>
</dbReference>
<dbReference type="SUPFAM" id="SSF141371">
    <property type="entry name" value="PilZ domain-like"/>
    <property type="match status" value="1"/>
</dbReference>
<comment type="catalytic activity">
    <reaction evidence="15 16">
        <text>[(1-&gt;4)-beta-D-glucosyl](n) + UDP-alpha-D-glucose = [(1-&gt;4)-beta-D-glucosyl](n+1) + UDP + H(+)</text>
        <dbReference type="Rhea" id="RHEA:19929"/>
        <dbReference type="Rhea" id="RHEA-COMP:10033"/>
        <dbReference type="Rhea" id="RHEA-COMP:10034"/>
        <dbReference type="ChEBI" id="CHEBI:15378"/>
        <dbReference type="ChEBI" id="CHEBI:18246"/>
        <dbReference type="ChEBI" id="CHEBI:58223"/>
        <dbReference type="ChEBI" id="CHEBI:58885"/>
        <dbReference type="EC" id="2.4.1.12"/>
    </reaction>
</comment>
<feature type="transmembrane region" description="Helical" evidence="16">
    <location>
        <begin position="12"/>
        <end position="31"/>
    </location>
</feature>
<dbReference type="PRINTS" id="PR01439">
    <property type="entry name" value="CELLSNTHASEA"/>
</dbReference>
<dbReference type="FunFam" id="3.90.550.10:FF:000061">
    <property type="entry name" value="Cellulose synthase catalytic subunit [UDP-forming]"/>
    <property type="match status" value="1"/>
</dbReference>
<evidence type="ECO:0000259" key="18">
    <source>
        <dbReference type="Pfam" id="PF07238"/>
    </source>
</evidence>
<comment type="pathway">
    <text evidence="2 16">Glycan metabolism; bacterial cellulose biosynthesis.</text>
</comment>
<evidence type="ECO:0000313" key="19">
    <source>
        <dbReference type="EMBL" id="PXV69459.1"/>
    </source>
</evidence>